<dbReference type="Proteomes" id="UP000045706">
    <property type="component" value="Unassembled WGS sequence"/>
</dbReference>
<evidence type="ECO:0000256" key="1">
    <source>
        <dbReference type="SAM" id="MobiDB-lite"/>
    </source>
</evidence>
<protein>
    <submittedName>
        <fullName evidence="2">Uncharacterized protein</fullName>
    </submittedName>
</protein>
<evidence type="ECO:0000313" key="2">
    <source>
        <dbReference type="EMBL" id="CRK47196.1"/>
    </source>
</evidence>
<organism evidence="2 3">
    <name type="scientific">Verticillium longisporum</name>
    <name type="common">Verticillium dahliae var. longisporum</name>
    <dbReference type="NCBI Taxonomy" id="100787"/>
    <lineage>
        <taxon>Eukaryota</taxon>
        <taxon>Fungi</taxon>
        <taxon>Dikarya</taxon>
        <taxon>Ascomycota</taxon>
        <taxon>Pezizomycotina</taxon>
        <taxon>Sordariomycetes</taxon>
        <taxon>Hypocreomycetidae</taxon>
        <taxon>Glomerellales</taxon>
        <taxon>Plectosphaerellaceae</taxon>
        <taxon>Verticillium</taxon>
    </lineage>
</organism>
<name>A0A0G4NLD0_VERLO</name>
<feature type="region of interest" description="Disordered" evidence="1">
    <location>
        <begin position="55"/>
        <end position="76"/>
    </location>
</feature>
<proteinExistence type="predicted"/>
<sequence length="117" mass="13560">PPSDRHRGALCRPRQQPLGRRRRCPRLGRAAAPAAQIRAAHGLYEHGKLHHWRRHHRSALRLQTGRPAGGRRAARRPDLCRRLDHLPHRHQQQAQWQRQLSGHGSALLWQAGPHRHL</sequence>
<dbReference type="AlphaFoldDB" id="A0A0G4NLD0"/>
<accession>A0A0G4NLD0</accession>
<evidence type="ECO:0000313" key="3">
    <source>
        <dbReference type="Proteomes" id="UP000045706"/>
    </source>
</evidence>
<feature type="non-terminal residue" evidence="2">
    <location>
        <position position="1"/>
    </location>
</feature>
<reference evidence="3" key="1">
    <citation type="submission" date="2015-05" db="EMBL/GenBank/DDBJ databases">
        <authorList>
            <person name="Fogelqvist Johan"/>
        </authorList>
    </citation>
    <scope>NUCLEOTIDE SEQUENCE [LARGE SCALE GENOMIC DNA]</scope>
</reference>
<gene>
    <name evidence="2" type="ORF">BN1723_020219</name>
</gene>
<feature type="region of interest" description="Disordered" evidence="1">
    <location>
        <begin position="1"/>
        <end position="23"/>
    </location>
</feature>
<feature type="non-terminal residue" evidence="2">
    <location>
        <position position="117"/>
    </location>
</feature>
<dbReference type="EMBL" id="CVQI01036284">
    <property type="protein sequence ID" value="CRK47196.1"/>
    <property type="molecule type" value="Genomic_DNA"/>
</dbReference>